<feature type="transmembrane region" description="Helical" evidence="10">
    <location>
        <begin position="486"/>
        <end position="505"/>
    </location>
</feature>
<keyword evidence="5 10" id="KW-0812">Transmembrane</keyword>
<dbReference type="FunFam" id="1.10.4160.10:FF:000002">
    <property type="entry name" value="Purine-cytosine permease fcyB"/>
    <property type="match status" value="1"/>
</dbReference>
<evidence type="ECO:0000256" key="3">
    <source>
        <dbReference type="ARBA" id="ARBA00022448"/>
    </source>
</evidence>
<dbReference type="PANTHER" id="PTHR31806">
    <property type="entry name" value="PURINE-CYTOSINE PERMEASE FCY2-RELATED"/>
    <property type="match status" value="1"/>
</dbReference>
<evidence type="ECO:0000256" key="4">
    <source>
        <dbReference type="ARBA" id="ARBA00022553"/>
    </source>
</evidence>
<organism evidence="11">
    <name type="scientific">Paracoccidioides brasiliensis</name>
    <dbReference type="NCBI Taxonomy" id="121759"/>
    <lineage>
        <taxon>Eukaryota</taxon>
        <taxon>Fungi</taxon>
        <taxon>Dikarya</taxon>
        <taxon>Ascomycota</taxon>
        <taxon>Pezizomycotina</taxon>
        <taxon>Eurotiomycetes</taxon>
        <taxon>Eurotiomycetidae</taxon>
        <taxon>Onygenales</taxon>
        <taxon>Ajellomycetaceae</taxon>
        <taxon>Paracoccidioides</taxon>
    </lineage>
</organism>
<dbReference type="VEuPathDB" id="FungiDB:PABG_06365"/>
<feature type="region of interest" description="Disordered" evidence="9">
    <location>
        <begin position="1"/>
        <end position="25"/>
    </location>
</feature>
<reference evidence="11" key="1">
    <citation type="journal article" date="2005" name="Med. Mycol.">
        <title>Random sequencing of Paracoccidioides brasiliensis genes.</title>
        <authorList>
            <person name="Reinoso C."/>
            <person name="Nino-Vega G."/>
            <person name="San-Blast G."/>
            <person name="Dominguez A."/>
        </authorList>
    </citation>
    <scope>NUCLEOTIDE SEQUENCE</scope>
    <source>
        <strain evidence="11">Pb73</strain>
    </source>
</reference>
<dbReference type="PANTHER" id="PTHR31806:SF1">
    <property type="entry name" value="PURINE-CYTOSINE PERMEASE FCY2-RELATED"/>
    <property type="match status" value="1"/>
</dbReference>
<evidence type="ECO:0000256" key="9">
    <source>
        <dbReference type="SAM" id="MobiDB-lite"/>
    </source>
</evidence>
<feature type="transmembrane region" description="Helical" evidence="10">
    <location>
        <begin position="247"/>
        <end position="269"/>
    </location>
</feature>
<dbReference type="GO" id="GO:0000329">
    <property type="term" value="C:fungal-type vacuole membrane"/>
    <property type="evidence" value="ECO:0007669"/>
    <property type="project" value="TreeGrafter"/>
</dbReference>
<dbReference type="GO" id="GO:0005886">
    <property type="term" value="C:plasma membrane"/>
    <property type="evidence" value="ECO:0007669"/>
    <property type="project" value="TreeGrafter"/>
</dbReference>
<comment type="similarity">
    <text evidence="2 8">Belongs to the purine-cytosine permease (2.A.39) family.</text>
</comment>
<dbReference type="PIRSF" id="PIRSF002744">
    <property type="entry name" value="Pur-cyt_permease"/>
    <property type="match status" value="1"/>
</dbReference>
<dbReference type="InterPro" id="IPR026030">
    <property type="entry name" value="Pur-cyt_permease_Fcy2/21/22"/>
</dbReference>
<keyword evidence="6 10" id="KW-1133">Transmembrane helix</keyword>
<evidence type="ECO:0000256" key="2">
    <source>
        <dbReference type="ARBA" id="ARBA00008974"/>
    </source>
</evidence>
<evidence type="ECO:0000256" key="1">
    <source>
        <dbReference type="ARBA" id="ARBA00004141"/>
    </source>
</evidence>
<feature type="transmembrane region" description="Helical" evidence="10">
    <location>
        <begin position="73"/>
        <end position="96"/>
    </location>
</feature>
<protein>
    <submittedName>
        <fullName evidence="11">Purine cytosine permease Fcy2</fullName>
    </submittedName>
</protein>
<accession>Q5K659</accession>
<feature type="transmembrane region" description="Helical" evidence="10">
    <location>
        <begin position="448"/>
        <end position="466"/>
    </location>
</feature>
<evidence type="ECO:0000256" key="7">
    <source>
        <dbReference type="ARBA" id="ARBA00023136"/>
    </source>
</evidence>
<gene>
    <name evidence="11" type="primary">FCY2</name>
</gene>
<evidence type="ECO:0000256" key="10">
    <source>
        <dbReference type="SAM" id="Phobius"/>
    </source>
</evidence>
<feature type="transmembrane region" description="Helical" evidence="10">
    <location>
        <begin position="180"/>
        <end position="202"/>
    </location>
</feature>
<comment type="subcellular location">
    <subcellularLocation>
        <location evidence="1">Membrane</location>
        <topology evidence="1">Multi-pass membrane protein</topology>
    </subcellularLocation>
</comment>
<dbReference type="GO" id="GO:0015851">
    <property type="term" value="P:nucleobase transport"/>
    <property type="evidence" value="ECO:0007669"/>
    <property type="project" value="UniProtKB-ARBA"/>
</dbReference>
<feature type="transmembrane region" description="Helical" evidence="10">
    <location>
        <begin position="102"/>
        <end position="125"/>
    </location>
</feature>
<name>Q5K659_PARBR</name>
<dbReference type="Pfam" id="PF02133">
    <property type="entry name" value="Transp_cyt_pur"/>
    <property type="match status" value="1"/>
</dbReference>
<dbReference type="InterPro" id="IPR001248">
    <property type="entry name" value="Pur-cyt_permease"/>
</dbReference>
<feature type="transmembrane region" description="Helical" evidence="10">
    <location>
        <begin position="404"/>
        <end position="427"/>
    </location>
</feature>
<evidence type="ECO:0000313" key="11">
    <source>
        <dbReference type="EMBL" id="AAQ04629.1"/>
    </source>
</evidence>
<keyword evidence="3 8" id="KW-0813">Transport</keyword>
<dbReference type="AlphaFoldDB" id="Q5K659"/>
<evidence type="ECO:0000256" key="8">
    <source>
        <dbReference type="PIRNR" id="PIRNR002744"/>
    </source>
</evidence>
<dbReference type="EMBL" id="AF443187">
    <property type="protein sequence ID" value="AAQ04629.1"/>
    <property type="molecule type" value="Genomic_DNA"/>
</dbReference>
<feature type="transmembrane region" description="Helical" evidence="10">
    <location>
        <begin position="146"/>
        <end position="174"/>
    </location>
</feature>
<proteinExistence type="inferred from homology"/>
<dbReference type="VEuPathDB" id="FungiDB:PADG_07587"/>
<evidence type="ECO:0000256" key="6">
    <source>
        <dbReference type="ARBA" id="ARBA00022989"/>
    </source>
</evidence>
<keyword evidence="4" id="KW-0597">Phosphoprotein</keyword>
<dbReference type="GO" id="GO:0022857">
    <property type="term" value="F:transmembrane transporter activity"/>
    <property type="evidence" value="ECO:0007669"/>
    <property type="project" value="InterPro"/>
</dbReference>
<feature type="transmembrane region" description="Helical" evidence="10">
    <location>
        <begin position="209"/>
        <end position="227"/>
    </location>
</feature>
<feature type="transmembrane region" description="Helical" evidence="10">
    <location>
        <begin position="377"/>
        <end position="398"/>
    </location>
</feature>
<evidence type="ECO:0000256" key="5">
    <source>
        <dbReference type="ARBA" id="ARBA00022692"/>
    </source>
</evidence>
<sequence length="512" mass="55677">MGVDLADIETGSAAKDPSLRDNTKQAPAEGIDVDQGFLTKLQSFTERYGVEQRGIEPVLEHERTDTTTLKLGTLWFSCNLVVSSFAIGVLAAPAFALGFVDGFLVILLFNILGGLPVCFFSTLGPKFGMRQLVLSRFYFGYYGVKLELSAAFLNALGCLGWSSVNVIVGAQLILAVDNNVPSWAAITMIGAATFVVTLFGYRAVHTYELYCWIPVFIVFVIIMGIFAHSGDFENLLLKTGIPEIAPVLSFGSAVFGFITGWTCLAADYCVYQPATVSRKKIFLVVFFGLVPSLVFTEALGLAIVTATVNNPEYAAAYRDNHVGGLLAHVLFPSLGGFGRFCLIILALSIVGNNSPNIYSFGFSLQILHSQTQRVPRYVWSFIGSLIYVGVAIPGFLHFESVLEGFMLITGYWLAIYEAISLGEHIVFRRGTSGYNVEDYDTPSKLPPSFAAFGAFCCGVGGVVVGMSQRWLVGPIAKKISRSGGDIGFELAFGFALVSFMVFRTAERSYFKR</sequence>
<dbReference type="Gene3D" id="1.10.4160.10">
    <property type="entry name" value="Hydantoin permease"/>
    <property type="match status" value="1"/>
</dbReference>
<feature type="transmembrane region" description="Helical" evidence="10">
    <location>
        <begin position="281"/>
        <end position="305"/>
    </location>
</feature>
<feature type="transmembrane region" description="Helical" evidence="10">
    <location>
        <begin position="325"/>
        <end position="350"/>
    </location>
</feature>
<keyword evidence="7 8" id="KW-0472">Membrane</keyword>